<name>A0A0V1GSQ9_9BILA</name>
<dbReference type="PANTHER" id="PTHR46771">
    <property type="entry name" value="DETERIN"/>
    <property type="match status" value="1"/>
</dbReference>
<dbReference type="OrthoDB" id="5915172at2759"/>
<evidence type="ECO:0000313" key="1">
    <source>
        <dbReference type="EMBL" id="KRZ01229.1"/>
    </source>
</evidence>
<reference evidence="1 2" key="1">
    <citation type="submission" date="2015-01" db="EMBL/GenBank/DDBJ databases">
        <title>Evolution of Trichinella species and genotypes.</title>
        <authorList>
            <person name="Korhonen P.K."/>
            <person name="Edoardo P."/>
            <person name="Giuseppe L.R."/>
            <person name="Gasser R.B."/>
        </authorList>
    </citation>
    <scope>NUCLEOTIDE SEQUENCE [LARGE SCALE GENOMIC DNA]</scope>
    <source>
        <strain evidence="1">ISS1029</strain>
    </source>
</reference>
<dbReference type="Proteomes" id="UP000055024">
    <property type="component" value="Unassembled WGS sequence"/>
</dbReference>
<organism evidence="1 2">
    <name type="scientific">Trichinella zimbabwensis</name>
    <dbReference type="NCBI Taxonomy" id="268475"/>
    <lineage>
        <taxon>Eukaryota</taxon>
        <taxon>Metazoa</taxon>
        <taxon>Ecdysozoa</taxon>
        <taxon>Nematoda</taxon>
        <taxon>Enoplea</taxon>
        <taxon>Dorylaimia</taxon>
        <taxon>Trichinellida</taxon>
        <taxon>Trichinellidae</taxon>
        <taxon>Trichinella</taxon>
    </lineage>
</organism>
<protein>
    <submittedName>
        <fullName evidence="1">Baculoviral IAP repeat-containing protein 5</fullName>
    </submittedName>
</protein>
<dbReference type="STRING" id="268475.A0A0V1GSQ9"/>
<sequence length="125" mass="14897">MASVFDTKERLVELYGPVEMALEAIFTNFLLVGESGVLPRPYRFRCRLRKMLFLFKELHDWERTDNPWDEHVRHTIKKGKPCPFIELGKVEAELTVGEFFELTNKRLNILFEKLKEEVLKTFDNY</sequence>
<keyword evidence="2" id="KW-1185">Reference proteome</keyword>
<proteinExistence type="predicted"/>
<dbReference type="Gene3D" id="1.10.1170.10">
    <property type="entry name" value="Inhibitor Of Apoptosis Protein (2mihbC-IAP-1), Chain A"/>
    <property type="match status" value="1"/>
</dbReference>
<dbReference type="PANTHER" id="PTHR46771:SF5">
    <property type="entry name" value="DETERIN"/>
    <property type="match status" value="1"/>
</dbReference>
<dbReference type="AlphaFoldDB" id="A0A0V1GSQ9"/>
<gene>
    <name evidence="1" type="primary">Birc5</name>
    <name evidence="1" type="ORF">T11_3852</name>
</gene>
<comment type="caution">
    <text evidence="1">The sequence shown here is derived from an EMBL/GenBank/DDBJ whole genome shotgun (WGS) entry which is preliminary data.</text>
</comment>
<accession>A0A0V1GSQ9</accession>
<dbReference type="EMBL" id="JYDP01000316">
    <property type="protein sequence ID" value="KRZ01229.1"/>
    <property type="molecule type" value="Genomic_DNA"/>
</dbReference>
<evidence type="ECO:0000313" key="2">
    <source>
        <dbReference type="Proteomes" id="UP000055024"/>
    </source>
</evidence>
<dbReference type="InterPro" id="IPR051190">
    <property type="entry name" value="Baculoviral_IAP"/>
</dbReference>
<dbReference type="SUPFAM" id="SSF57924">
    <property type="entry name" value="Inhibitor of apoptosis (IAP) repeat"/>
    <property type="match status" value="1"/>
</dbReference>